<gene>
    <name evidence="2" type="ORF">BBI00_13550</name>
</gene>
<dbReference type="SMART" id="SM00710">
    <property type="entry name" value="PbH1"/>
    <property type="match status" value="7"/>
</dbReference>
<reference evidence="3" key="1">
    <citation type="submission" date="2016-07" db="EMBL/GenBank/DDBJ databases">
        <authorList>
            <person name="Florea S."/>
            <person name="Webb J.S."/>
            <person name="Jaromczyk J."/>
            <person name="Schardl C.L."/>
        </authorList>
    </citation>
    <scope>NUCLEOTIDE SEQUENCE [LARGE SCALE GENOMIC DNA]</scope>
    <source>
        <strain evidence="3">CC-VM-7</strain>
    </source>
</reference>
<feature type="domain" description="Right handed beta helix" evidence="1">
    <location>
        <begin position="314"/>
        <end position="477"/>
    </location>
</feature>
<dbReference type="InterPro" id="IPR039448">
    <property type="entry name" value="Beta_helix"/>
</dbReference>
<dbReference type="AlphaFoldDB" id="A0A1B8ZUM9"/>
<organism evidence="2 3">
    <name type="scientific">Chryseobacterium arthrosphaerae</name>
    <dbReference type="NCBI Taxonomy" id="651561"/>
    <lineage>
        <taxon>Bacteria</taxon>
        <taxon>Pseudomonadati</taxon>
        <taxon>Bacteroidota</taxon>
        <taxon>Flavobacteriia</taxon>
        <taxon>Flavobacteriales</taxon>
        <taxon>Weeksellaceae</taxon>
        <taxon>Chryseobacterium group</taxon>
        <taxon>Chryseobacterium</taxon>
    </lineage>
</organism>
<evidence type="ECO:0000313" key="3">
    <source>
        <dbReference type="Proteomes" id="UP000093432"/>
    </source>
</evidence>
<protein>
    <recommendedName>
        <fullName evidence="1">Right handed beta helix domain-containing protein</fullName>
    </recommendedName>
</protein>
<dbReference type="STRING" id="651561.BBI00_13550"/>
<dbReference type="Proteomes" id="UP000093432">
    <property type="component" value="Unassembled WGS sequence"/>
</dbReference>
<evidence type="ECO:0000259" key="1">
    <source>
        <dbReference type="Pfam" id="PF13229"/>
    </source>
</evidence>
<proteinExistence type="predicted"/>
<dbReference type="RefSeq" id="WP_065399262.1">
    <property type="nucleotide sequence ID" value="NZ_MAYG01000001.1"/>
</dbReference>
<dbReference type="Gene3D" id="2.160.20.10">
    <property type="entry name" value="Single-stranded right-handed beta-helix, Pectin lyase-like"/>
    <property type="match status" value="1"/>
</dbReference>
<dbReference type="InterPro" id="IPR011050">
    <property type="entry name" value="Pectin_lyase_fold/virulence"/>
</dbReference>
<dbReference type="SUPFAM" id="SSF51126">
    <property type="entry name" value="Pectin lyase-like"/>
    <property type="match status" value="2"/>
</dbReference>
<dbReference type="InterPro" id="IPR006626">
    <property type="entry name" value="PbH1"/>
</dbReference>
<dbReference type="OrthoDB" id="606446at2"/>
<sequence length="540" mass="60591">MIYTEDFFAQGNTYPNDDKVQLVDSYTYETVIYTKTSVGIPSSGNGDGAIYRKKGNDFYKRQWNGYVNVAWWGIEGLSVQMVTERINNILKLGYHTFFDKISIDISGVLYLQSNQKILSNQSRIKQTKPDTEIFNCEEKVNVSIKGFILEGLKTDYDYNKASNSKSVGVFCYKAKKVNIEKNIFRNFTYAAVSGLRELDHFAFKFNRVENEFTEDWAKIAPGKKDNAGIAVGGKNIVVFQNYFQNSSQGILIAENSEFVTISDNDIDNTILEHGMYLDAGISNLTVLGNRVRNTKGIGIKLQNYDQLDYPDYICHNIVISNNIVENAGTVTDENGTPSGYTAAAGDGIMINNTNNEAPYLLVAKNVVVTGNIVRNAKQHGINIRHIEGGVISNNMINNTEYTGIYISHSKETNVSHNVIKETKENGILIESNNNLLNVSFNILESPGTKNISNEDRISGIKLVESANYEISVKHNKIRGHNDMTWGIFSEGGAGQPTHEIESNVVLNPRYTDYRFIDNTKKLRILRNNYKNIQNSPGEEL</sequence>
<comment type="caution">
    <text evidence="2">The sequence shown here is derived from an EMBL/GenBank/DDBJ whole genome shotgun (WGS) entry which is preliminary data.</text>
</comment>
<evidence type="ECO:0000313" key="2">
    <source>
        <dbReference type="EMBL" id="OCA75292.1"/>
    </source>
</evidence>
<dbReference type="EMBL" id="MAYG01000001">
    <property type="protein sequence ID" value="OCA75292.1"/>
    <property type="molecule type" value="Genomic_DNA"/>
</dbReference>
<dbReference type="Pfam" id="PF13229">
    <property type="entry name" value="Beta_helix"/>
    <property type="match status" value="1"/>
</dbReference>
<dbReference type="InterPro" id="IPR012334">
    <property type="entry name" value="Pectin_lyas_fold"/>
</dbReference>
<accession>A0A1B8ZUM9</accession>
<name>A0A1B8ZUM9_9FLAO</name>